<evidence type="ECO:0000313" key="1">
    <source>
        <dbReference type="EMBL" id="OGZ65162.1"/>
    </source>
</evidence>
<name>A0A1G2HRK2_9BACT</name>
<reference evidence="1 2" key="1">
    <citation type="journal article" date="2016" name="Nat. Commun.">
        <title>Thousands of microbial genomes shed light on interconnected biogeochemical processes in an aquifer system.</title>
        <authorList>
            <person name="Anantharaman K."/>
            <person name="Brown C.T."/>
            <person name="Hug L.A."/>
            <person name="Sharon I."/>
            <person name="Castelle C.J."/>
            <person name="Probst A.J."/>
            <person name="Thomas B.C."/>
            <person name="Singh A."/>
            <person name="Wilkins M.J."/>
            <person name="Karaoz U."/>
            <person name="Brodie E.L."/>
            <person name="Williams K.H."/>
            <person name="Hubbard S.S."/>
            <person name="Banfield J.F."/>
        </authorList>
    </citation>
    <scope>NUCLEOTIDE SEQUENCE [LARGE SCALE GENOMIC DNA]</scope>
</reference>
<dbReference type="AlphaFoldDB" id="A0A1G2HRK2"/>
<dbReference type="Proteomes" id="UP000178774">
    <property type="component" value="Unassembled WGS sequence"/>
</dbReference>
<dbReference type="EMBL" id="MHOP01000027">
    <property type="protein sequence ID" value="OGZ65162.1"/>
    <property type="molecule type" value="Genomic_DNA"/>
</dbReference>
<gene>
    <name evidence="1" type="ORF">A2822_00835</name>
</gene>
<evidence type="ECO:0000313" key="2">
    <source>
        <dbReference type="Proteomes" id="UP000178774"/>
    </source>
</evidence>
<proteinExistence type="predicted"/>
<comment type="caution">
    <text evidence="1">The sequence shown here is derived from an EMBL/GenBank/DDBJ whole genome shotgun (WGS) entry which is preliminary data.</text>
</comment>
<protein>
    <submittedName>
        <fullName evidence="1">Uncharacterized protein</fullName>
    </submittedName>
</protein>
<sequence length="100" mass="11404">MPIPVERYLDSENLEIRLELPQGDSFILAGKQPDGRYQLSVVLPWYEGRHSTGAGICLQEDLDKDDVISLYESPTYELIAIVRKSLPALEELDREEDLDI</sequence>
<accession>A0A1G2HRK2</accession>
<organism evidence="1 2">
    <name type="scientific">Candidatus Staskawiczbacteria bacterium RIFCSPHIGHO2_01_FULL_41_41</name>
    <dbReference type="NCBI Taxonomy" id="1802203"/>
    <lineage>
        <taxon>Bacteria</taxon>
        <taxon>Candidatus Staskawicziibacteriota</taxon>
    </lineage>
</organism>